<reference evidence="9" key="2">
    <citation type="submission" date="2013-07" db="EMBL/GenBank/DDBJ databases">
        <authorList>
            <person name="Morais-Silva F.O."/>
            <person name="Rezende A.M."/>
            <person name="Pimentel C."/>
            <person name="Resende D.M."/>
            <person name="Santos C.I."/>
            <person name="Clemente C."/>
            <person name="de Oliveira L.M."/>
            <person name="da Silva S.M."/>
            <person name="Costa D.A."/>
            <person name="Varela-Raposo A."/>
            <person name="Horacio E.C.A."/>
            <person name="Matos M."/>
            <person name="Flores O."/>
            <person name="Ruiz J.C."/>
            <person name="Rodrigues-Pousada C."/>
        </authorList>
    </citation>
    <scope>NUCLEOTIDE SEQUENCE [LARGE SCALE GENOMIC DNA]</scope>
    <source>
        <strain evidence="9">ATCC 19364 / DSM 1382 / NCIMB 9332 / VKM B-1759</strain>
    </source>
</reference>
<accession>T2GC58</accession>
<evidence type="ECO:0000256" key="1">
    <source>
        <dbReference type="ARBA" id="ARBA00001933"/>
    </source>
</evidence>
<dbReference type="RefSeq" id="WP_021760656.1">
    <property type="nucleotide sequence ID" value="NC_022444.1"/>
</dbReference>
<evidence type="ECO:0000256" key="4">
    <source>
        <dbReference type="ARBA" id="ARBA00022679"/>
    </source>
</evidence>
<evidence type="ECO:0000259" key="7">
    <source>
        <dbReference type="Pfam" id="PF00155"/>
    </source>
</evidence>
<dbReference type="PATRIC" id="fig|1121448.10.peg.1940"/>
<dbReference type="KEGG" id="dgg:DGI_1983"/>
<feature type="domain" description="Aminotransferase class I/classII large" evidence="7">
    <location>
        <begin position="37"/>
        <end position="391"/>
    </location>
</feature>
<dbReference type="Pfam" id="PF00155">
    <property type="entry name" value="Aminotran_1_2"/>
    <property type="match status" value="1"/>
</dbReference>
<keyword evidence="5" id="KW-0663">Pyridoxal phosphate</keyword>
<dbReference type="OrthoDB" id="9804474at2"/>
<dbReference type="PROSITE" id="PS00105">
    <property type="entry name" value="AA_TRANSFER_CLASS_1"/>
    <property type="match status" value="1"/>
</dbReference>
<comment type="cofactor">
    <cofactor evidence="1 6">
        <name>pyridoxal 5'-phosphate</name>
        <dbReference type="ChEBI" id="CHEBI:597326"/>
    </cofactor>
</comment>
<evidence type="ECO:0000313" key="9">
    <source>
        <dbReference type="Proteomes" id="UP000016587"/>
    </source>
</evidence>
<dbReference type="GO" id="GO:0030170">
    <property type="term" value="F:pyridoxal phosphate binding"/>
    <property type="evidence" value="ECO:0007669"/>
    <property type="project" value="InterPro"/>
</dbReference>
<dbReference type="EMBL" id="CP006585">
    <property type="protein sequence ID" value="AGW13759.1"/>
    <property type="molecule type" value="Genomic_DNA"/>
</dbReference>
<dbReference type="eggNOG" id="COG0436">
    <property type="taxonomic scope" value="Bacteria"/>
</dbReference>
<dbReference type="STRING" id="1121448.DGI_1983"/>
<keyword evidence="9" id="KW-1185">Reference proteome</keyword>
<dbReference type="HOGENOM" id="CLU_017584_4_3_7"/>
<dbReference type="GO" id="GO:0006520">
    <property type="term" value="P:amino acid metabolic process"/>
    <property type="evidence" value="ECO:0007669"/>
    <property type="project" value="InterPro"/>
</dbReference>
<dbReference type="InterPro" id="IPR004838">
    <property type="entry name" value="NHTrfase_class1_PyrdxlP-BS"/>
</dbReference>
<keyword evidence="3 6" id="KW-0032">Aminotransferase</keyword>
<dbReference type="InterPro" id="IPR004839">
    <property type="entry name" value="Aminotransferase_I/II_large"/>
</dbReference>
<dbReference type="PANTHER" id="PTHR46383:SF2">
    <property type="entry name" value="AMINOTRANSFERASE"/>
    <property type="match status" value="1"/>
</dbReference>
<proteinExistence type="inferred from homology"/>
<name>T2GC58_MEGG1</name>
<evidence type="ECO:0000256" key="5">
    <source>
        <dbReference type="ARBA" id="ARBA00022898"/>
    </source>
</evidence>
<dbReference type="GO" id="GO:0008483">
    <property type="term" value="F:transaminase activity"/>
    <property type="evidence" value="ECO:0007669"/>
    <property type="project" value="UniProtKB-KW"/>
</dbReference>
<dbReference type="CDD" id="cd00609">
    <property type="entry name" value="AAT_like"/>
    <property type="match status" value="1"/>
</dbReference>
<dbReference type="InterPro" id="IPR050596">
    <property type="entry name" value="AspAT/PAT-like"/>
</dbReference>
<dbReference type="PANTHER" id="PTHR46383">
    <property type="entry name" value="ASPARTATE AMINOTRANSFERASE"/>
    <property type="match status" value="1"/>
</dbReference>
<dbReference type="AlphaFoldDB" id="T2GC58"/>
<keyword evidence="4 6" id="KW-0808">Transferase</keyword>
<evidence type="ECO:0000256" key="3">
    <source>
        <dbReference type="ARBA" id="ARBA00022576"/>
    </source>
</evidence>
<reference evidence="8 9" key="1">
    <citation type="journal article" date="2013" name="J. Bacteriol.">
        <title>Roles of HynAB and Ech, the only two hydrogenases found in the model sulfate reducer Desulfovibrio gigas.</title>
        <authorList>
            <person name="Morais-Silva F.O."/>
            <person name="Santos C.I."/>
            <person name="Rodrigues R."/>
            <person name="Pereira I.A."/>
            <person name="Rodrigues-Pousada C."/>
        </authorList>
    </citation>
    <scope>NUCLEOTIDE SEQUENCE [LARGE SCALE GENOMIC DNA]</scope>
    <source>
        <strain evidence="9">ATCC 19364 / DSM 1382 / NCIMB 9332 / VKM B-1759</strain>
    </source>
</reference>
<dbReference type="InterPro" id="IPR015421">
    <property type="entry name" value="PyrdxlP-dep_Trfase_major"/>
</dbReference>
<dbReference type="Proteomes" id="UP000016587">
    <property type="component" value="Chromosome"/>
</dbReference>
<sequence length="407" mass="44181">MHAVSAPAPSRRSALVKPFYVMEILEKAQAMQRAGLDVVHLEVGEPDFETPQPIRDAAEKALRDGHTHYTHSLGLPELREAICQWYHDRYKVEVTPDRIAVTNGVSPAMLLAFCAILDSGDKVLLADPHYACYPNFIRLAGGEPVFVPVREEEGYQPTPAGVRAAMQSGGPGVKALLVNSPGNPTGTCLDLPRLQALADAAPCLVSDEIYNGLVYAAPGAALQEVSALQATDQALVLDGFSKRFAMTGMRLGYLIFPPQLARAVSSMTQTLFISPNTVSQWAGVAALRECASHVEAMRTTYDQRRRLMIDRLTGMGFSLLTEPTGAFYVFVNVRRICEALGQDSLALANRILEEAHVGVTPGIDFGPGGEGHLRFSYATSLERIEEGLQRLARWLERTGCHPAGLLG</sequence>
<dbReference type="EC" id="2.6.1.-" evidence="6"/>
<dbReference type="Gene3D" id="3.40.640.10">
    <property type="entry name" value="Type I PLP-dependent aspartate aminotransferase-like (Major domain)"/>
    <property type="match status" value="1"/>
</dbReference>
<evidence type="ECO:0000256" key="6">
    <source>
        <dbReference type="RuleBase" id="RU000481"/>
    </source>
</evidence>
<comment type="similarity">
    <text evidence="2 6">Belongs to the class-I pyridoxal-phosphate-dependent aminotransferase family.</text>
</comment>
<evidence type="ECO:0000313" key="8">
    <source>
        <dbReference type="EMBL" id="AGW13759.1"/>
    </source>
</evidence>
<dbReference type="SUPFAM" id="SSF53383">
    <property type="entry name" value="PLP-dependent transferases"/>
    <property type="match status" value="1"/>
</dbReference>
<dbReference type="InterPro" id="IPR015424">
    <property type="entry name" value="PyrdxlP-dep_Trfase"/>
</dbReference>
<evidence type="ECO:0000256" key="2">
    <source>
        <dbReference type="ARBA" id="ARBA00007441"/>
    </source>
</evidence>
<protein>
    <recommendedName>
        <fullName evidence="6">Aminotransferase</fullName>
        <ecNumber evidence="6">2.6.1.-</ecNumber>
    </recommendedName>
</protein>
<organism evidence="8 9">
    <name type="scientific">Megalodesulfovibrio gigas (strain ATCC 19364 / DSM 1382 / NCIMB 9332 / VKM B-1759)</name>
    <name type="common">Desulfovibrio gigas</name>
    <dbReference type="NCBI Taxonomy" id="1121448"/>
    <lineage>
        <taxon>Bacteria</taxon>
        <taxon>Pseudomonadati</taxon>
        <taxon>Thermodesulfobacteriota</taxon>
        <taxon>Desulfovibrionia</taxon>
        <taxon>Desulfovibrionales</taxon>
        <taxon>Desulfovibrionaceae</taxon>
        <taxon>Megalodesulfovibrio</taxon>
    </lineage>
</organism>
<gene>
    <name evidence="8" type="ORF">DGI_1983</name>
</gene>